<dbReference type="RefSeq" id="WP_146652141.1">
    <property type="nucleotide sequence ID" value="NZ_CP012333.1"/>
</dbReference>
<evidence type="ECO:0000256" key="7">
    <source>
        <dbReference type="RuleBase" id="RU363032"/>
    </source>
</evidence>
<dbReference type="STRING" id="1391654.AKJ09_07611"/>
<accession>A0A0K1Q5D8</accession>
<sequence length="267" mass="26831">MKPSASGVAVLRLVPLVVVVGAALVVAAGSRSPVRLAPELSWAAPSSAFPLGCGDAGVDLLAVVAHATLRGIALAASVAAIGFVIGCPLGAAAGLFRGRFERVVARACDLVQAFPTFLLALVVLSAVRSPSRVHLGVVFAITAWAPFTRLALAQTRVLRDAAFVEAARALGGGNVRVVALHLVPNLLGVVAVQLGAAAAAIVVSEAALSFVGFGTPDGVSLGSVLDQGVAAMLRAPHVLLVGAASVFAASVSLMIAGRAFDRRASRQ</sequence>
<dbReference type="OrthoDB" id="5506743at2"/>
<dbReference type="KEGG" id="llu:AKJ09_07611"/>
<feature type="transmembrane region" description="Helical" evidence="7">
    <location>
        <begin position="186"/>
        <end position="215"/>
    </location>
</feature>
<evidence type="ECO:0000313" key="10">
    <source>
        <dbReference type="Proteomes" id="UP000064967"/>
    </source>
</evidence>
<dbReference type="Gene3D" id="1.10.3720.10">
    <property type="entry name" value="MetI-like"/>
    <property type="match status" value="1"/>
</dbReference>
<evidence type="ECO:0000256" key="5">
    <source>
        <dbReference type="ARBA" id="ARBA00022989"/>
    </source>
</evidence>
<evidence type="ECO:0000259" key="8">
    <source>
        <dbReference type="PROSITE" id="PS50928"/>
    </source>
</evidence>
<feature type="transmembrane region" description="Helical" evidence="7">
    <location>
        <begin position="108"/>
        <end position="127"/>
    </location>
</feature>
<keyword evidence="4 7" id="KW-0812">Transmembrane</keyword>
<evidence type="ECO:0000256" key="6">
    <source>
        <dbReference type="ARBA" id="ARBA00023136"/>
    </source>
</evidence>
<dbReference type="Pfam" id="PF00528">
    <property type="entry name" value="BPD_transp_1"/>
    <property type="match status" value="1"/>
</dbReference>
<keyword evidence="2 7" id="KW-0813">Transport</keyword>
<keyword evidence="5 7" id="KW-1133">Transmembrane helix</keyword>
<feature type="transmembrane region" description="Helical" evidence="7">
    <location>
        <begin position="72"/>
        <end position="96"/>
    </location>
</feature>
<feature type="transmembrane region" description="Helical" evidence="7">
    <location>
        <begin position="133"/>
        <end position="152"/>
    </location>
</feature>
<dbReference type="GO" id="GO:0055085">
    <property type="term" value="P:transmembrane transport"/>
    <property type="evidence" value="ECO:0007669"/>
    <property type="project" value="InterPro"/>
</dbReference>
<feature type="domain" description="ABC transmembrane type-1" evidence="8">
    <location>
        <begin position="68"/>
        <end position="259"/>
    </location>
</feature>
<name>A0A0K1Q5D8_9BACT</name>
<dbReference type="AlphaFoldDB" id="A0A0K1Q5D8"/>
<organism evidence="9 10">
    <name type="scientific">Labilithrix luteola</name>
    <dbReference type="NCBI Taxonomy" id="1391654"/>
    <lineage>
        <taxon>Bacteria</taxon>
        <taxon>Pseudomonadati</taxon>
        <taxon>Myxococcota</taxon>
        <taxon>Polyangia</taxon>
        <taxon>Polyangiales</taxon>
        <taxon>Labilitrichaceae</taxon>
        <taxon>Labilithrix</taxon>
    </lineage>
</organism>
<evidence type="ECO:0000256" key="1">
    <source>
        <dbReference type="ARBA" id="ARBA00004651"/>
    </source>
</evidence>
<evidence type="ECO:0000256" key="4">
    <source>
        <dbReference type="ARBA" id="ARBA00022692"/>
    </source>
</evidence>
<feature type="transmembrane region" description="Helical" evidence="7">
    <location>
        <begin position="235"/>
        <end position="256"/>
    </location>
</feature>
<dbReference type="InterPro" id="IPR035906">
    <property type="entry name" value="MetI-like_sf"/>
</dbReference>
<reference evidence="9 10" key="1">
    <citation type="submission" date="2015-08" db="EMBL/GenBank/DDBJ databases">
        <authorList>
            <person name="Babu N.S."/>
            <person name="Beckwith C.J."/>
            <person name="Beseler K.G."/>
            <person name="Brison A."/>
            <person name="Carone J.V."/>
            <person name="Caskin T.P."/>
            <person name="Diamond M."/>
            <person name="Durham M.E."/>
            <person name="Foxe J.M."/>
            <person name="Go M."/>
            <person name="Henderson B.A."/>
            <person name="Jones I.B."/>
            <person name="McGettigan J.A."/>
            <person name="Micheletti S.J."/>
            <person name="Nasrallah M.E."/>
            <person name="Ortiz D."/>
            <person name="Piller C.R."/>
            <person name="Privatt S.R."/>
            <person name="Schneider S.L."/>
            <person name="Sharp S."/>
            <person name="Smith T.C."/>
            <person name="Stanton J.D."/>
            <person name="Ullery H.E."/>
            <person name="Wilson R.J."/>
            <person name="Serrano M.G."/>
            <person name="Buck G."/>
            <person name="Lee V."/>
            <person name="Wang Y."/>
            <person name="Carvalho R."/>
            <person name="Voegtly L."/>
            <person name="Shi R."/>
            <person name="Duckworth R."/>
            <person name="Johnson A."/>
            <person name="Loviza R."/>
            <person name="Walstead R."/>
            <person name="Shah Z."/>
            <person name="Kiflezghi M."/>
            <person name="Wade K."/>
            <person name="Ball S.L."/>
            <person name="Bradley K.W."/>
            <person name="Asai D.J."/>
            <person name="Bowman C.A."/>
            <person name="Russell D.A."/>
            <person name="Pope W.H."/>
            <person name="Jacobs-Sera D."/>
            <person name="Hendrix R.W."/>
            <person name="Hatfull G.F."/>
        </authorList>
    </citation>
    <scope>NUCLEOTIDE SEQUENCE [LARGE SCALE GENOMIC DNA]</scope>
    <source>
        <strain evidence="9 10">DSM 27648</strain>
    </source>
</reference>
<dbReference type="GO" id="GO:0005886">
    <property type="term" value="C:plasma membrane"/>
    <property type="evidence" value="ECO:0007669"/>
    <property type="project" value="UniProtKB-SubCell"/>
</dbReference>
<dbReference type="PANTHER" id="PTHR43386:SF1">
    <property type="entry name" value="D,D-DIPEPTIDE TRANSPORT SYSTEM PERMEASE PROTEIN DDPC-RELATED"/>
    <property type="match status" value="1"/>
</dbReference>
<comment type="subcellular location">
    <subcellularLocation>
        <location evidence="1 7">Cell membrane</location>
        <topology evidence="1 7">Multi-pass membrane protein</topology>
    </subcellularLocation>
</comment>
<dbReference type="InterPro" id="IPR000515">
    <property type="entry name" value="MetI-like"/>
</dbReference>
<dbReference type="InterPro" id="IPR050366">
    <property type="entry name" value="BP-dependent_transpt_permease"/>
</dbReference>
<dbReference type="PANTHER" id="PTHR43386">
    <property type="entry name" value="OLIGOPEPTIDE TRANSPORT SYSTEM PERMEASE PROTEIN APPC"/>
    <property type="match status" value="1"/>
</dbReference>
<comment type="similarity">
    <text evidence="7">Belongs to the binding-protein-dependent transport system permease family.</text>
</comment>
<evidence type="ECO:0000256" key="3">
    <source>
        <dbReference type="ARBA" id="ARBA00022475"/>
    </source>
</evidence>
<evidence type="ECO:0000256" key="2">
    <source>
        <dbReference type="ARBA" id="ARBA00022448"/>
    </source>
</evidence>
<dbReference type="EMBL" id="CP012333">
    <property type="protein sequence ID" value="AKV00948.1"/>
    <property type="molecule type" value="Genomic_DNA"/>
</dbReference>
<protein>
    <submittedName>
        <fullName evidence="9">Dipeptide transport system permease protein DppC</fullName>
    </submittedName>
</protein>
<proteinExistence type="inferred from homology"/>
<dbReference type="SUPFAM" id="SSF161098">
    <property type="entry name" value="MetI-like"/>
    <property type="match status" value="1"/>
</dbReference>
<gene>
    <name evidence="9" type="ORF">AKJ09_07611</name>
</gene>
<keyword evidence="6 7" id="KW-0472">Membrane</keyword>
<dbReference type="Proteomes" id="UP000064967">
    <property type="component" value="Chromosome"/>
</dbReference>
<dbReference type="CDD" id="cd06261">
    <property type="entry name" value="TM_PBP2"/>
    <property type="match status" value="1"/>
</dbReference>
<keyword evidence="10" id="KW-1185">Reference proteome</keyword>
<keyword evidence="3" id="KW-1003">Cell membrane</keyword>
<dbReference type="PROSITE" id="PS50928">
    <property type="entry name" value="ABC_TM1"/>
    <property type="match status" value="1"/>
</dbReference>
<evidence type="ECO:0000313" key="9">
    <source>
        <dbReference type="EMBL" id="AKV00948.1"/>
    </source>
</evidence>